<dbReference type="SUPFAM" id="SSF56112">
    <property type="entry name" value="Protein kinase-like (PK-like)"/>
    <property type="match status" value="1"/>
</dbReference>
<dbReference type="GO" id="GO:0005524">
    <property type="term" value="F:ATP binding"/>
    <property type="evidence" value="ECO:0007669"/>
    <property type="project" value="UniProtKB-UniRule"/>
</dbReference>
<sequence>MSQKYHIIKEIGRGGMGVVYKAQDNHLKRTVAIKTLQNMSVQAVKRFFREMRSMSKIQHPNIVRFFDMGKQGNYYYYTMEYIEGQDLASYIKTSEVNFEEIAQIITKVAHAIHVVHQHGIVHRDLKPQNILIDQNQNPYIVDFGLAKAMDCDRDVTKTAGILGTPFYMSPEQAEGKLERIDYKSDIYALGIILYELLTKKRPYQAGSLIELFCKIIENPIPPLREQNRDIPPALEYICLKAAAKKKQSRYQNAQQLAKDLEKFQQGKTFTSQRVARRWLSKITVCVVACLILGMFIFHSQKTKMIIEPSPAITAYNLMRTGLYQEAQQILKKEYAKKPTPEIQRLLFITHVDLEQYAEAQKIYSATLPQVSLYQGKMYLRKREFLRAEKFFLKATKNPAVKNEAYYSLGYLYFLQKDYQKAQMFFDKVSQTNHTFSTKDYYLLLGKTLFHSQNYSRASQCFEKVIKIYPSVNTYEYLAKCYMQTNKFSKAQTLWEKCIVFQPENSTFITKYAQSLYLQKKYKTANEQFFKALQFNPRNWEAISGVLKINYYSPTLNWQNNLHLMRLSNHTLFFHQFDLHKYYIAKVENENEKAYLAWQSLKNRQEKAHVFFKYLSSKTQVPQKSQQNAIRGLFSLRHTKTIQQTAQKYLAQEKTNSYMAEIWTMIDSRRILEAKQTLYYLLARLFLYKDVSHLEFLREQAPTIEKILHDHNEQVVHRYLAAKYFAKMMKLTKLKMPTKNKDDAITTLIKALVLKESGFSEHISQTKGMGNYDEFLRYLFIKNTSDKNWLLSEIEQDNKVTIKISALFQVVESAQHALAMEKVQEILIQCLEKKMPKAFQICAYATLWKSMAIEQSKTKNSRSKPLRHSKILFKALNHKDKKIQLTVLRYPLLYKIPGYQQKLAQLVNHPTLEISHDALLTLSSVHPGHPIFLKVLDGDNYSFSLRNLAFICLFIREMTQLDMFKILAKINLLDQKIPLWLQNPSPHFRGMVALYSSFLGVQSISRIDKEQDPQVKAFLLFALHQQSFIPQYQISQQKRYQTAMKYTTSRHKYLRMTAHLVKTCCTPQKSWQKLFREAQQGSENLKMATAYGFMVTVQKTIMNSMSLNQRFNFHKTNEYKKNSFKVFGKLIKEGKSLKQALVYADKLMFSHEVKTLLALSYMQEKQYKKALTYLQESIENNHQNPFLEKCYLAAMYQGLGMKKELRLFLQKHFSHEISSENLQFFRPSIKKIAKQAIREKCYTVATNILQQLLMQPGKDKSAIYVQLGRCYAHQDQETTLHLLAYAIADNAKITLDRLNQYPEFSVLSSKKLTALFK</sequence>
<dbReference type="InterPro" id="IPR011009">
    <property type="entry name" value="Kinase-like_dom_sf"/>
</dbReference>
<dbReference type="GO" id="GO:0004674">
    <property type="term" value="F:protein serine/threonine kinase activity"/>
    <property type="evidence" value="ECO:0007669"/>
    <property type="project" value="UniProtKB-KW"/>
</dbReference>
<dbReference type="PANTHER" id="PTHR43289:SF34">
    <property type="entry name" value="SERINE_THREONINE-PROTEIN KINASE YBDM-RELATED"/>
    <property type="match status" value="1"/>
</dbReference>
<keyword evidence="3" id="KW-0808">Transferase</keyword>
<keyword evidence="9" id="KW-1133">Transmembrane helix</keyword>
<dbReference type="SUPFAM" id="SSF48371">
    <property type="entry name" value="ARM repeat"/>
    <property type="match status" value="1"/>
</dbReference>
<dbReference type="SMART" id="SM00220">
    <property type="entry name" value="S_TKc"/>
    <property type="match status" value="1"/>
</dbReference>
<name>A0A5S9F4A4_UABAM</name>
<feature type="domain" description="Protein kinase" evidence="10">
    <location>
        <begin position="5"/>
        <end position="263"/>
    </location>
</feature>
<evidence type="ECO:0000256" key="6">
    <source>
        <dbReference type="ARBA" id="ARBA00022840"/>
    </source>
</evidence>
<dbReference type="EC" id="2.7.11.1" evidence="1"/>
<dbReference type="Gene3D" id="1.10.510.10">
    <property type="entry name" value="Transferase(Phosphotransferase) domain 1"/>
    <property type="match status" value="1"/>
</dbReference>
<dbReference type="SMART" id="SM00028">
    <property type="entry name" value="TPR"/>
    <property type="match status" value="6"/>
</dbReference>
<keyword evidence="4 8" id="KW-0547">Nucleotide-binding</keyword>
<protein>
    <recommendedName>
        <fullName evidence="1">non-specific serine/threonine protein kinase</fullName>
        <ecNumber evidence="1">2.7.11.1</ecNumber>
    </recommendedName>
</protein>
<evidence type="ECO:0000259" key="10">
    <source>
        <dbReference type="PROSITE" id="PS50011"/>
    </source>
</evidence>
<evidence type="ECO:0000256" key="4">
    <source>
        <dbReference type="ARBA" id="ARBA00022741"/>
    </source>
</evidence>
<dbReference type="InterPro" id="IPR017441">
    <property type="entry name" value="Protein_kinase_ATP_BS"/>
</dbReference>
<dbReference type="CDD" id="cd14014">
    <property type="entry name" value="STKc_PknB_like"/>
    <property type="match status" value="1"/>
</dbReference>
<feature type="repeat" description="TPR" evidence="7">
    <location>
        <begin position="402"/>
        <end position="435"/>
    </location>
</feature>
<dbReference type="Pfam" id="PF13181">
    <property type="entry name" value="TPR_8"/>
    <property type="match status" value="3"/>
</dbReference>
<feature type="repeat" description="TPR" evidence="7">
    <location>
        <begin position="438"/>
        <end position="471"/>
    </location>
</feature>
<evidence type="ECO:0000313" key="12">
    <source>
        <dbReference type="Proteomes" id="UP000326354"/>
    </source>
</evidence>
<dbReference type="PANTHER" id="PTHR43289">
    <property type="entry name" value="MITOGEN-ACTIVATED PROTEIN KINASE KINASE KINASE 20-RELATED"/>
    <property type="match status" value="1"/>
</dbReference>
<evidence type="ECO:0000256" key="9">
    <source>
        <dbReference type="SAM" id="Phobius"/>
    </source>
</evidence>
<keyword evidence="12" id="KW-1185">Reference proteome</keyword>
<keyword evidence="6 8" id="KW-0067">ATP-binding</keyword>
<dbReference type="PROSITE" id="PS50011">
    <property type="entry name" value="PROTEIN_KINASE_DOM"/>
    <property type="match status" value="1"/>
</dbReference>
<gene>
    <name evidence="11" type="ORF">UABAM_03694</name>
</gene>
<dbReference type="InterPro" id="IPR008271">
    <property type="entry name" value="Ser/Thr_kinase_AS"/>
</dbReference>
<dbReference type="Gene3D" id="3.30.200.20">
    <property type="entry name" value="Phosphorylase Kinase, domain 1"/>
    <property type="match status" value="1"/>
</dbReference>
<feature type="repeat" description="TPR" evidence="7">
    <location>
        <begin position="505"/>
        <end position="538"/>
    </location>
</feature>
<dbReference type="Pfam" id="PF00069">
    <property type="entry name" value="Pkinase"/>
    <property type="match status" value="1"/>
</dbReference>
<evidence type="ECO:0000256" key="8">
    <source>
        <dbReference type="PROSITE-ProRule" id="PRU10141"/>
    </source>
</evidence>
<dbReference type="InterPro" id="IPR019734">
    <property type="entry name" value="TPR_rpt"/>
</dbReference>
<feature type="transmembrane region" description="Helical" evidence="9">
    <location>
        <begin position="278"/>
        <end position="297"/>
    </location>
</feature>
<dbReference type="EMBL" id="AP019860">
    <property type="protein sequence ID" value="BBM85328.1"/>
    <property type="molecule type" value="Genomic_DNA"/>
</dbReference>
<dbReference type="Proteomes" id="UP000326354">
    <property type="component" value="Chromosome"/>
</dbReference>
<dbReference type="OrthoDB" id="6111975at2"/>
<evidence type="ECO:0000256" key="7">
    <source>
        <dbReference type="PROSITE-ProRule" id="PRU00339"/>
    </source>
</evidence>
<feature type="binding site" evidence="8">
    <location>
        <position position="34"/>
    </location>
    <ligand>
        <name>ATP</name>
        <dbReference type="ChEBI" id="CHEBI:30616"/>
    </ligand>
</feature>
<evidence type="ECO:0000256" key="2">
    <source>
        <dbReference type="ARBA" id="ARBA00022527"/>
    </source>
</evidence>
<feature type="repeat" description="TPR" evidence="7">
    <location>
        <begin position="1150"/>
        <end position="1183"/>
    </location>
</feature>
<accession>A0A5S9F4A4</accession>
<dbReference type="InterPro" id="IPR011990">
    <property type="entry name" value="TPR-like_helical_dom_sf"/>
</dbReference>
<dbReference type="FunFam" id="1.10.510.10:FF:000021">
    <property type="entry name" value="Serine/threonine protein kinase"/>
    <property type="match status" value="1"/>
</dbReference>
<keyword evidence="5 11" id="KW-0418">Kinase</keyword>
<evidence type="ECO:0000256" key="5">
    <source>
        <dbReference type="ARBA" id="ARBA00022777"/>
    </source>
</evidence>
<dbReference type="InterPro" id="IPR000719">
    <property type="entry name" value="Prot_kinase_dom"/>
</dbReference>
<reference evidence="11 12" key="1">
    <citation type="submission" date="2019-08" db="EMBL/GenBank/DDBJ databases">
        <title>Complete genome sequence of Candidatus Uab amorphum.</title>
        <authorList>
            <person name="Shiratori T."/>
            <person name="Suzuki S."/>
            <person name="Kakizawa Y."/>
            <person name="Ishida K."/>
        </authorList>
    </citation>
    <scope>NUCLEOTIDE SEQUENCE [LARGE SCALE GENOMIC DNA]</scope>
    <source>
        <strain evidence="11 12">SRT547</strain>
    </source>
</reference>
<proteinExistence type="predicted"/>
<keyword evidence="9" id="KW-0812">Transmembrane</keyword>
<evidence type="ECO:0000256" key="1">
    <source>
        <dbReference type="ARBA" id="ARBA00012513"/>
    </source>
</evidence>
<keyword evidence="9" id="KW-0472">Membrane</keyword>
<dbReference type="PROSITE" id="PS50005">
    <property type="entry name" value="TPR"/>
    <property type="match status" value="4"/>
</dbReference>
<evidence type="ECO:0000313" key="11">
    <source>
        <dbReference type="EMBL" id="BBM85328.1"/>
    </source>
</evidence>
<dbReference type="Gene3D" id="1.25.40.10">
    <property type="entry name" value="Tetratricopeptide repeat domain"/>
    <property type="match status" value="3"/>
</dbReference>
<keyword evidence="7" id="KW-0802">TPR repeat</keyword>
<organism evidence="11 12">
    <name type="scientific">Uabimicrobium amorphum</name>
    <dbReference type="NCBI Taxonomy" id="2596890"/>
    <lineage>
        <taxon>Bacteria</taxon>
        <taxon>Pseudomonadati</taxon>
        <taxon>Planctomycetota</taxon>
        <taxon>Candidatus Uabimicrobiia</taxon>
        <taxon>Candidatus Uabimicrobiales</taxon>
        <taxon>Candidatus Uabimicrobiaceae</taxon>
        <taxon>Candidatus Uabimicrobium</taxon>
    </lineage>
</organism>
<dbReference type="PROSITE" id="PS00108">
    <property type="entry name" value="PROTEIN_KINASE_ST"/>
    <property type="match status" value="1"/>
</dbReference>
<keyword evidence="2 11" id="KW-0723">Serine/threonine-protein kinase</keyword>
<dbReference type="SUPFAM" id="SSF48452">
    <property type="entry name" value="TPR-like"/>
    <property type="match status" value="1"/>
</dbReference>
<dbReference type="KEGG" id="uam:UABAM_03694"/>
<dbReference type="PROSITE" id="PS00107">
    <property type="entry name" value="PROTEIN_KINASE_ATP"/>
    <property type="match status" value="1"/>
</dbReference>
<evidence type="ECO:0000256" key="3">
    <source>
        <dbReference type="ARBA" id="ARBA00022679"/>
    </source>
</evidence>
<dbReference type="RefSeq" id="WP_151969438.1">
    <property type="nucleotide sequence ID" value="NZ_AP019860.1"/>
</dbReference>
<dbReference type="InterPro" id="IPR016024">
    <property type="entry name" value="ARM-type_fold"/>
</dbReference>